<comment type="caution">
    <text evidence="2">The sequence shown here is derived from an EMBL/GenBank/DDBJ whole genome shotgun (WGS) entry which is preliminary data.</text>
</comment>
<dbReference type="Proteomes" id="UP001066276">
    <property type="component" value="Chromosome 1_2"/>
</dbReference>
<name>A0AAV7WCP8_PLEWA</name>
<dbReference type="Pfam" id="PF15265">
    <property type="entry name" value="FAM196"/>
    <property type="match status" value="1"/>
</dbReference>
<evidence type="ECO:0000256" key="1">
    <source>
        <dbReference type="SAM" id="MobiDB-lite"/>
    </source>
</evidence>
<sequence>MAAWPAGGQGLNMTTCMVQDRACNAPTGTNLRAHLCYRRRSYRTGQDIENCGTCRDCACIIYRCVTTEVMSGTHRSALSPRRCAQTREEERGEAQETLTERNTQRRETASLMGERHLAQGD</sequence>
<dbReference type="AlphaFoldDB" id="A0AAV7WCP8"/>
<feature type="region of interest" description="Disordered" evidence="1">
    <location>
        <begin position="75"/>
        <end position="121"/>
    </location>
</feature>
<evidence type="ECO:0000313" key="2">
    <source>
        <dbReference type="EMBL" id="KAJ1211820.1"/>
    </source>
</evidence>
<dbReference type="EMBL" id="JANPWB010000002">
    <property type="protein sequence ID" value="KAJ1211820.1"/>
    <property type="molecule type" value="Genomic_DNA"/>
</dbReference>
<dbReference type="InterPro" id="IPR029337">
    <property type="entry name" value="INSYN2"/>
</dbReference>
<evidence type="ECO:0000313" key="3">
    <source>
        <dbReference type="Proteomes" id="UP001066276"/>
    </source>
</evidence>
<organism evidence="2 3">
    <name type="scientific">Pleurodeles waltl</name>
    <name type="common">Iberian ribbed newt</name>
    <dbReference type="NCBI Taxonomy" id="8319"/>
    <lineage>
        <taxon>Eukaryota</taxon>
        <taxon>Metazoa</taxon>
        <taxon>Chordata</taxon>
        <taxon>Craniata</taxon>
        <taxon>Vertebrata</taxon>
        <taxon>Euteleostomi</taxon>
        <taxon>Amphibia</taxon>
        <taxon>Batrachia</taxon>
        <taxon>Caudata</taxon>
        <taxon>Salamandroidea</taxon>
        <taxon>Salamandridae</taxon>
        <taxon>Pleurodelinae</taxon>
        <taxon>Pleurodeles</taxon>
    </lineage>
</organism>
<proteinExistence type="predicted"/>
<protein>
    <submittedName>
        <fullName evidence="2">Uncharacterized protein</fullName>
    </submittedName>
</protein>
<accession>A0AAV7WCP8</accession>
<reference evidence="2" key="1">
    <citation type="journal article" date="2022" name="bioRxiv">
        <title>Sequencing and chromosome-scale assembly of the giantPleurodeles waltlgenome.</title>
        <authorList>
            <person name="Brown T."/>
            <person name="Elewa A."/>
            <person name="Iarovenko S."/>
            <person name="Subramanian E."/>
            <person name="Araus A.J."/>
            <person name="Petzold A."/>
            <person name="Susuki M."/>
            <person name="Suzuki K.-i.T."/>
            <person name="Hayashi T."/>
            <person name="Toyoda A."/>
            <person name="Oliveira C."/>
            <person name="Osipova E."/>
            <person name="Leigh N.D."/>
            <person name="Simon A."/>
            <person name="Yun M.H."/>
        </authorList>
    </citation>
    <scope>NUCLEOTIDE SEQUENCE</scope>
    <source>
        <strain evidence="2">20211129_DDA</strain>
        <tissue evidence="2">Liver</tissue>
    </source>
</reference>
<gene>
    <name evidence="2" type="ORF">NDU88_007168</name>
</gene>
<keyword evidence="3" id="KW-1185">Reference proteome</keyword>
<feature type="compositionally biased region" description="Basic and acidic residues" evidence="1">
    <location>
        <begin position="85"/>
        <end position="121"/>
    </location>
</feature>